<comment type="caution">
    <text evidence="2">The sequence shown here is derived from an EMBL/GenBank/DDBJ whole genome shotgun (WGS) entry which is preliminary data.</text>
</comment>
<dbReference type="Gene3D" id="1.25.40.10">
    <property type="entry name" value="Tetratricopeptide repeat domain"/>
    <property type="match status" value="2"/>
</dbReference>
<dbReference type="PROSITE" id="PS50005">
    <property type="entry name" value="TPR"/>
    <property type="match status" value="4"/>
</dbReference>
<dbReference type="InterPro" id="IPR000917">
    <property type="entry name" value="Sulfatase_N"/>
</dbReference>
<dbReference type="InterPro" id="IPR011990">
    <property type="entry name" value="TPR-like_helical_dom_sf"/>
</dbReference>
<dbReference type="PANTHER" id="PTHR43751">
    <property type="entry name" value="SULFATASE"/>
    <property type="match status" value="1"/>
</dbReference>
<dbReference type="PANTHER" id="PTHR43751:SF3">
    <property type="entry name" value="SULFATASE N-TERMINAL DOMAIN-CONTAINING PROTEIN"/>
    <property type="match status" value="1"/>
</dbReference>
<dbReference type="SUPFAM" id="SSF48452">
    <property type="entry name" value="TPR-like"/>
    <property type="match status" value="1"/>
</dbReference>
<dbReference type="Gene3D" id="3.40.720.10">
    <property type="entry name" value="Alkaline Phosphatase, subunit A"/>
    <property type="match status" value="2"/>
</dbReference>
<dbReference type="EMBL" id="LAZR01004184">
    <property type="protein sequence ID" value="KKN11001.1"/>
    <property type="molecule type" value="Genomic_DNA"/>
</dbReference>
<feature type="domain" description="Sulfatase N-terminal" evidence="1">
    <location>
        <begin position="42"/>
        <end position="309"/>
    </location>
</feature>
<dbReference type="PROSITE" id="PS50293">
    <property type="entry name" value="TPR_REGION"/>
    <property type="match status" value="1"/>
</dbReference>
<dbReference type="Pfam" id="PF00884">
    <property type="entry name" value="Sulfatase"/>
    <property type="match status" value="1"/>
</dbReference>
<name>A0A0F9QCP2_9ZZZZ</name>
<dbReference type="InterPro" id="IPR052701">
    <property type="entry name" value="GAG_Ulvan_Degrading_Sulfatases"/>
</dbReference>
<accession>A0A0F9QCP2</accession>
<dbReference type="SMART" id="SM00028">
    <property type="entry name" value="TPR"/>
    <property type="match status" value="6"/>
</dbReference>
<dbReference type="SUPFAM" id="SSF53649">
    <property type="entry name" value="Alkaline phosphatase-like"/>
    <property type="match status" value="1"/>
</dbReference>
<sequence>MKIEMGANRRLYLSEFLCLFLSIFLLGSPLFSRVDSKKDRLNFLLITIDTLRPDRLSCYSSEHLQTPNIDSLAEQGALFLKAFAHTPMTLPSHANILLGATPLYHGVHDNSNFIVREEFMNLGGHLKSHGYSTAAFVGAFPLDSRFGLTQGFDVYDDNYGSTSSQEFSYIERRAEVVVERALNWLDDQNTPWFLWIHCFDPHQRYGPPEPFKTQYKDHPYNGEVAYVDFTLGKLFAYLEENDLNDNTLIVFTGDHGESLGQHEESTHGYFGYNSTIWVPLIISFPGIKQGRIGQNVSHVDIFPTACDILSLEKPSHLQGVSLLPAINGKKLANRAIYFESLYAYYSRGWAPLKGFIQGDEKFIDSPIPEFYDLEKDFDETKNLAETKKLDKYRDRLAKLIEEQSSAGGVDSKQKIDREAREKLQSLGYISTTSTTRKETFTPEDDLKVLLPYQDKLMKAMGSYHKGKIDEGIKILKEIVAEREDFNLAYTYLATLYKEQNRLREAAEILRKGFENNPSSYQIIVSFGLFLTEVGQYGAAVDILEKGLALMDYDPELWNYLGVAYWKKGDFEKAQEAYERALSLDHNYPIAFNNLGSLYLSVFLIKKEPKARQKAIRNFKKAIELDPNYPSPYNGLGGAYRNAGNIEGAIYCWEKAVELKPDFSFPLYNLGLVYLAKGDKTQALSYFSKYKEMYYHSLSSEGKDKLDTLIQKCREKT</sequence>
<organism evidence="2">
    <name type="scientific">marine sediment metagenome</name>
    <dbReference type="NCBI Taxonomy" id="412755"/>
    <lineage>
        <taxon>unclassified sequences</taxon>
        <taxon>metagenomes</taxon>
        <taxon>ecological metagenomes</taxon>
    </lineage>
</organism>
<dbReference type="InterPro" id="IPR017850">
    <property type="entry name" value="Alkaline_phosphatase_core_sf"/>
</dbReference>
<dbReference type="InterPro" id="IPR019734">
    <property type="entry name" value="TPR_rpt"/>
</dbReference>
<dbReference type="Pfam" id="PF00515">
    <property type="entry name" value="TPR_1"/>
    <property type="match status" value="1"/>
</dbReference>
<protein>
    <recommendedName>
        <fullName evidence="1">Sulfatase N-terminal domain-containing protein</fullName>
    </recommendedName>
</protein>
<gene>
    <name evidence="2" type="ORF">LCGC14_1030890</name>
</gene>
<evidence type="ECO:0000313" key="2">
    <source>
        <dbReference type="EMBL" id="KKN11001.1"/>
    </source>
</evidence>
<evidence type="ECO:0000259" key="1">
    <source>
        <dbReference type="Pfam" id="PF00884"/>
    </source>
</evidence>
<reference evidence="2" key="1">
    <citation type="journal article" date="2015" name="Nature">
        <title>Complex archaea that bridge the gap between prokaryotes and eukaryotes.</title>
        <authorList>
            <person name="Spang A."/>
            <person name="Saw J.H."/>
            <person name="Jorgensen S.L."/>
            <person name="Zaremba-Niedzwiedzka K."/>
            <person name="Martijn J."/>
            <person name="Lind A.E."/>
            <person name="van Eijk R."/>
            <person name="Schleper C."/>
            <person name="Guy L."/>
            <person name="Ettema T.J."/>
        </authorList>
    </citation>
    <scope>NUCLEOTIDE SEQUENCE</scope>
</reference>
<proteinExistence type="predicted"/>
<dbReference type="AlphaFoldDB" id="A0A0F9QCP2"/>
<dbReference type="Pfam" id="PF13414">
    <property type="entry name" value="TPR_11"/>
    <property type="match status" value="1"/>
</dbReference>
<dbReference type="CDD" id="cd16148">
    <property type="entry name" value="sulfatase_like"/>
    <property type="match status" value="1"/>
</dbReference>